<evidence type="ECO:0000313" key="3">
    <source>
        <dbReference type="Proteomes" id="UP000652761"/>
    </source>
</evidence>
<reference evidence="2" key="1">
    <citation type="submission" date="2017-07" db="EMBL/GenBank/DDBJ databases">
        <title>Taro Niue Genome Assembly and Annotation.</title>
        <authorList>
            <person name="Atibalentja N."/>
            <person name="Keating K."/>
            <person name="Fields C.J."/>
        </authorList>
    </citation>
    <scope>NUCLEOTIDE SEQUENCE</scope>
    <source>
        <strain evidence="2">Niue_2</strain>
        <tissue evidence="2">Leaf</tissue>
    </source>
</reference>
<dbReference type="EMBL" id="NMUH01003530">
    <property type="protein sequence ID" value="MQM06059.1"/>
    <property type="molecule type" value="Genomic_DNA"/>
</dbReference>
<dbReference type="AlphaFoldDB" id="A0A843W982"/>
<sequence length="73" mass="8418">MKEECTEFKRDMSKKYKKVIKMKKIKPMLATWSDEDQSVEEEDNSSSSEDEEVCFMANNNDNKLCVARCEAGG</sequence>
<accession>A0A843W982</accession>
<protein>
    <submittedName>
        <fullName evidence="2">Uncharacterized protein</fullName>
    </submittedName>
</protein>
<organism evidence="2 3">
    <name type="scientific">Colocasia esculenta</name>
    <name type="common">Wild taro</name>
    <name type="synonym">Arum esculentum</name>
    <dbReference type="NCBI Taxonomy" id="4460"/>
    <lineage>
        <taxon>Eukaryota</taxon>
        <taxon>Viridiplantae</taxon>
        <taxon>Streptophyta</taxon>
        <taxon>Embryophyta</taxon>
        <taxon>Tracheophyta</taxon>
        <taxon>Spermatophyta</taxon>
        <taxon>Magnoliopsida</taxon>
        <taxon>Liliopsida</taxon>
        <taxon>Araceae</taxon>
        <taxon>Aroideae</taxon>
        <taxon>Colocasieae</taxon>
        <taxon>Colocasia</taxon>
    </lineage>
</organism>
<comment type="caution">
    <text evidence="2">The sequence shown here is derived from an EMBL/GenBank/DDBJ whole genome shotgun (WGS) entry which is preliminary data.</text>
</comment>
<feature type="non-terminal residue" evidence="2">
    <location>
        <position position="1"/>
    </location>
</feature>
<name>A0A843W982_COLES</name>
<feature type="compositionally biased region" description="Acidic residues" evidence="1">
    <location>
        <begin position="33"/>
        <end position="51"/>
    </location>
</feature>
<gene>
    <name evidence="2" type="ORF">Taro_038878</name>
</gene>
<keyword evidence="3" id="KW-1185">Reference proteome</keyword>
<feature type="region of interest" description="Disordered" evidence="1">
    <location>
        <begin position="31"/>
        <end position="51"/>
    </location>
</feature>
<evidence type="ECO:0000313" key="2">
    <source>
        <dbReference type="EMBL" id="MQM06059.1"/>
    </source>
</evidence>
<evidence type="ECO:0000256" key="1">
    <source>
        <dbReference type="SAM" id="MobiDB-lite"/>
    </source>
</evidence>
<proteinExistence type="predicted"/>
<dbReference type="Proteomes" id="UP000652761">
    <property type="component" value="Unassembled WGS sequence"/>
</dbReference>